<dbReference type="InterPro" id="IPR038594">
    <property type="entry name" value="SepF-like_sf"/>
</dbReference>
<keyword evidence="2 5" id="KW-0717">Septation</keyword>
<accession>A0A7M2RMX6</accession>
<comment type="function">
    <text evidence="4 5">Cell division protein that is part of the divisome complex and is recruited early to the Z-ring. Probably stimulates Z-ring formation, perhaps through the cross-linking of FtsZ protofilaments. Its function overlaps with FtsA.</text>
</comment>
<evidence type="ECO:0000256" key="1">
    <source>
        <dbReference type="ARBA" id="ARBA00022618"/>
    </source>
</evidence>
<sequence>MSVLDKFLDAIRLNDDYDDEDEFFDDDIEEDFEDEKPKKRFFRTLDDDDDLEDDFVKPKKKTTVSHHETKTASPSSRQSMPKQSRSVQPKSSAKVTPMRKKQGGSGMEVCVIKPNSMEDTREIADTLLANCTVVLNVEGIDVEVAQRIIDFSSGSCYSINGSLQKVSSYIFILTPEDVEISGDIQDILNDAFELPSIRTEF</sequence>
<dbReference type="Gene3D" id="3.30.110.150">
    <property type="entry name" value="SepF-like protein"/>
    <property type="match status" value="1"/>
</dbReference>
<dbReference type="GO" id="GO:0000917">
    <property type="term" value="P:division septum assembly"/>
    <property type="evidence" value="ECO:0007669"/>
    <property type="project" value="UniProtKB-KW"/>
</dbReference>
<dbReference type="InterPro" id="IPR007561">
    <property type="entry name" value="Cell_div_SepF/SepF-rel"/>
</dbReference>
<reference evidence="7 8" key="1">
    <citation type="submission" date="2020-10" db="EMBL/GenBank/DDBJ databases">
        <title>Blautia liquoris sp.nov., isolated from the mud in a fermentation cellar used for the production of Chinese strong-flavoured liquor.</title>
        <authorList>
            <person name="Lu L."/>
        </authorList>
    </citation>
    <scope>NUCLEOTIDE SEQUENCE [LARGE SCALE GENOMIC DNA]</scope>
    <source>
        <strain evidence="7 8">LZLJ-3</strain>
    </source>
</reference>
<comment type="subcellular location">
    <subcellularLocation>
        <location evidence="5">Cytoplasm</location>
    </subcellularLocation>
    <text evidence="5">Localizes to the division site, in a FtsZ-dependent manner.</text>
</comment>
<comment type="similarity">
    <text evidence="5">Belongs to the SepF family.</text>
</comment>
<protein>
    <recommendedName>
        <fullName evidence="5">Cell division protein SepF</fullName>
    </recommendedName>
</protein>
<keyword evidence="8" id="KW-1185">Reference proteome</keyword>
<dbReference type="PANTHER" id="PTHR35798">
    <property type="entry name" value="CELL DIVISION PROTEIN SEPF"/>
    <property type="match status" value="1"/>
</dbReference>
<dbReference type="Pfam" id="PF04472">
    <property type="entry name" value="SepF"/>
    <property type="match status" value="1"/>
</dbReference>
<evidence type="ECO:0000256" key="6">
    <source>
        <dbReference type="SAM" id="MobiDB-lite"/>
    </source>
</evidence>
<evidence type="ECO:0000256" key="4">
    <source>
        <dbReference type="ARBA" id="ARBA00044936"/>
    </source>
</evidence>
<evidence type="ECO:0000256" key="3">
    <source>
        <dbReference type="ARBA" id="ARBA00023306"/>
    </source>
</evidence>
<dbReference type="AlphaFoldDB" id="A0A7M2RMX6"/>
<keyword evidence="5" id="KW-0963">Cytoplasm</keyword>
<comment type="subunit">
    <text evidence="5">Homodimer. Interacts with FtsZ.</text>
</comment>
<keyword evidence="1 5" id="KW-0132">Cell division</keyword>
<dbReference type="EMBL" id="CP063304">
    <property type="protein sequence ID" value="QOV20710.1"/>
    <property type="molecule type" value="Genomic_DNA"/>
</dbReference>
<dbReference type="GO" id="GO:0005737">
    <property type="term" value="C:cytoplasm"/>
    <property type="evidence" value="ECO:0007669"/>
    <property type="project" value="UniProtKB-SubCell"/>
</dbReference>
<evidence type="ECO:0000313" key="8">
    <source>
        <dbReference type="Proteomes" id="UP000593601"/>
    </source>
</evidence>
<gene>
    <name evidence="5" type="primary">sepF</name>
    <name evidence="7" type="ORF">INP51_07235</name>
</gene>
<dbReference type="InterPro" id="IPR023052">
    <property type="entry name" value="Cell_div_SepF"/>
</dbReference>
<keyword evidence="3 5" id="KW-0131">Cell cycle</keyword>
<dbReference type="GO" id="GO:0043093">
    <property type="term" value="P:FtsZ-dependent cytokinesis"/>
    <property type="evidence" value="ECO:0007669"/>
    <property type="project" value="UniProtKB-UniRule"/>
</dbReference>
<dbReference type="KEGG" id="bliq:INP51_07235"/>
<dbReference type="RefSeq" id="WP_193737024.1">
    <property type="nucleotide sequence ID" value="NZ_CP063304.1"/>
</dbReference>
<evidence type="ECO:0000313" key="7">
    <source>
        <dbReference type="EMBL" id="QOV20710.1"/>
    </source>
</evidence>
<evidence type="ECO:0000256" key="2">
    <source>
        <dbReference type="ARBA" id="ARBA00023210"/>
    </source>
</evidence>
<feature type="region of interest" description="Disordered" evidence="6">
    <location>
        <begin position="49"/>
        <end position="105"/>
    </location>
</feature>
<dbReference type="PANTHER" id="PTHR35798:SF1">
    <property type="entry name" value="CELL DIVISION PROTEIN SEPF"/>
    <property type="match status" value="1"/>
</dbReference>
<organism evidence="7 8">
    <name type="scientific">Blautia liquoris</name>
    <dbReference type="NCBI Taxonomy" id="2779518"/>
    <lineage>
        <taxon>Bacteria</taxon>
        <taxon>Bacillati</taxon>
        <taxon>Bacillota</taxon>
        <taxon>Clostridia</taxon>
        <taxon>Lachnospirales</taxon>
        <taxon>Lachnospiraceae</taxon>
        <taxon>Blautia</taxon>
    </lineage>
</organism>
<feature type="compositionally biased region" description="Polar residues" evidence="6">
    <location>
        <begin position="71"/>
        <end position="94"/>
    </location>
</feature>
<proteinExistence type="inferred from homology"/>
<name>A0A7M2RMX6_9FIRM</name>
<dbReference type="HAMAP" id="MF_01197">
    <property type="entry name" value="SepF"/>
    <property type="match status" value="1"/>
</dbReference>
<dbReference type="Proteomes" id="UP000593601">
    <property type="component" value="Chromosome"/>
</dbReference>
<evidence type="ECO:0000256" key="5">
    <source>
        <dbReference type="HAMAP-Rule" id="MF_01197"/>
    </source>
</evidence>